<gene>
    <name evidence="4" type="ORF">S01H1_51688</name>
</gene>
<feature type="non-terminal residue" evidence="4">
    <location>
        <position position="1"/>
    </location>
</feature>
<dbReference type="PANTHER" id="PTHR11815">
    <property type="entry name" value="SUCCINYL-COA SYNTHETASE BETA CHAIN"/>
    <property type="match status" value="1"/>
</dbReference>
<evidence type="ECO:0000259" key="3">
    <source>
        <dbReference type="Pfam" id="PF08442"/>
    </source>
</evidence>
<name>X0W2X4_9ZZZZ</name>
<dbReference type="GO" id="GO:0006104">
    <property type="term" value="P:succinyl-CoA metabolic process"/>
    <property type="evidence" value="ECO:0007669"/>
    <property type="project" value="TreeGrafter"/>
</dbReference>
<dbReference type="GO" id="GO:0000166">
    <property type="term" value="F:nucleotide binding"/>
    <property type="evidence" value="ECO:0007669"/>
    <property type="project" value="UniProtKB-KW"/>
</dbReference>
<evidence type="ECO:0000256" key="2">
    <source>
        <dbReference type="ARBA" id="ARBA00022741"/>
    </source>
</evidence>
<dbReference type="Gene3D" id="3.40.50.261">
    <property type="entry name" value="Succinyl-CoA synthetase domains"/>
    <property type="match status" value="1"/>
</dbReference>
<dbReference type="AlphaFoldDB" id="X0W2X4"/>
<dbReference type="InterPro" id="IPR013650">
    <property type="entry name" value="ATP-grasp_succ-CoA_synth-type"/>
</dbReference>
<dbReference type="GO" id="GO:0004775">
    <property type="term" value="F:succinate-CoA ligase (ADP-forming) activity"/>
    <property type="evidence" value="ECO:0007669"/>
    <property type="project" value="TreeGrafter"/>
</dbReference>
<dbReference type="SUPFAM" id="SSF56059">
    <property type="entry name" value="Glutathione synthetase ATP-binding domain-like"/>
    <property type="match status" value="1"/>
</dbReference>
<comment type="caution">
    <text evidence="4">The sequence shown here is derived from an EMBL/GenBank/DDBJ whole genome shotgun (WGS) entry which is preliminary data.</text>
</comment>
<dbReference type="Pfam" id="PF08442">
    <property type="entry name" value="ATP-grasp_2"/>
    <property type="match status" value="1"/>
</dbReference>
<evidence type="ECO:0000313" key="4">
    <source>
        <dbReference type="EMBL" id="GAG25154.1"/>
    </source>
</evidence>
<sequence length="260" mass="28028">SILGLEISGRKPLGVLVEPRAQVAQEYYLGITYDNLAKLPVAIFSDRGGIDIEEVAEKEPDHISRRTFSSLTPLADYPFKECVAALGVSGSELITLTGVLSRLARAFLTYDLTLAEINPLARLGNDSYVALDCHLELEDEALGRQKALLDEMDIDPGGRQAREPTPFEMKAVEIDASDHRGVAGRLVEFEGSLGLIIGGGGASLTAFDAVRRHGGSPANYCEIGGNPSVRKVCELTKLILGRPEVKKIAVIMNVVNNTRV</sequence>
<dbReference type="EMBL" id="BARS01033366">
    <property type="protein sequence ID" value="GAG25154.1"/>
    <property type="molecule type" value="Genomic_DNA"/>
</dbReference>
<dbReference type="GO" id="GO:0006099">
    <property type="term" value="P:tricarboxylic acid cycle"/>
    <property type="evidence" value="ECO:0007669"/>
    <property type="project" value="TreeGrafter"/>
</dbReference>
<keyword evidence="2" id="KW-0547">Nucleotide-binding</keyword>
<reference evidence="4" key="1">
    <citation type="journal article" date="2014" name="Front. Microbiol.">
        <title>High frequency of phylogenetically diverse reductive dehalogenase-homologous genes in deep subseafloor sedimentary metagenomes.</title>
        <authorList>
            <person name="Kawai M."/>
            <person name="Futagami T."/>
            <person name="Toyoda A."/>
            <person name="Takaki Y."/>
            <person name="Nishi S."/>
            <person name="Hori S."/>
            <person name="Arai W."/>
            <person name="Tsubouchi T."/>
            <person name="Morono Y."/>
            <person name="Uchiyama I."/>
            <person name="Ito T."/>
            <person name="Fujiyama A."/>
            <person name="Inagaki F."/>
            <person name="Takami H."/>
        </authorList>
    </citation>
    <scope>NUCLEOTIDE SEQUENCE</scope>
    <source>
        <strain evidence="4">Expedition CK06-06</strain>
    </source>
</reference>
<dbReference type="PANTHER" id="PTHR11815:SF10">
    <property type="entry name" value="SUCCINATE--COA LIGASE [GDP-FORMING] SUBUNIT BETA, MITOCHONDRIAL"/>
    <property type="match status" value="1"/>
</dbReference>
<dbReference type="Gene3D" id="3.30.470.20">
    <property type="entry name" value="ATP-grasp fold, B domain"/>
    <property type="match status" value="1"/>
</dbReference>
<feature type="domain" description="ATP-grasp fold succinyl-CoA synthetase-type" evidence="3">
    <location>
        <begin position="9"/>
        <end position="121"/>
    </location>
</feature>
<feature type="non-terminal residue" evidence="4">
    <location>
        <position position="260"/>
    </location>
</feature>
<proteinExistence type="predicted"/>
<protein>
    <recommendedName>
        <fullName evidence="3">ATP-grasp fold succinyl-CoA synthetase-type domain-containing protein</fullName>
    </recommendedName>
</protein>
<keyword evidence="1" id="KW-0436">Ligase</keyword>
<evidence type="ECO:0000256" key="1">
    <source>
        <dbReference type="ARBA" id="ARBA00022598"/>
    </source>
</evidence>
<dbReference type="SUPFAM" id="SSF52210">
    <property type="entry name" value="Succinyl-CoA synthetase domains"/>
    <property type="match status" value="1"/>
</dbReference>
<accession>X0W2X4</accession>
<dbReference type="GO" id="GO:0042709">
    <property type="term" value="C:succinate-CoA ligase complex"/>
    <property type="evidence" value="ECO:0007669"/>
    <property type="project" value="TreeGrafter"/>
</dbReference>
<organism evidence="4">
    <name type="scientific">marine sediment metagenome</name>
    <dbReference type="NCBI Taxonomy" id="412755"/>
    <lineage>
        <taxon>unclassified sequences</taxon>
        <taxon>metagenomes</taxon>
        <taxon>ecological metagenomes</taxon>
    </lineage>
</organism>
<dbReference type="InterPro" id="IPR016102">
    <property type="entry name" value="Succinyl-CoA_synth-like"/>
</dbReference>